<feature type="region of interest" description="Disordered" evidence="1">
    <location>
        <begin position="434"/>
        <end position="457"/>
    </location>
</feature>
<protein>
    <submittedName>
        <fullName evidence="2">Uncharacterized protein</fullName>
    </submittedName>
</protein>
<evidence type="ECO:0000256" key="1">
    <source>
        <dbReference type="SAM" id="MobiDB-lite"/>
    </source>
</evidence>
<accession>A0AAD2JWI5</accession>
<dbReference type="AlphaFoldDB" id="A0AAD2JWI5"/>
<gene>
    <name evidence="2" type="ORF">MYCIT1_LOCUS6920</name>
</gene>
<proteinExistence type="predicted"/>
<evidence type="ECO:0000313" key="2">
    <source>
        <dbReference type="EMBL" id="CAK5265720.1"/>
    </source>
</evidence>
<name>A0AAD2JWI5_9AGAR</name>
<dbReference type="EMBL" id="CAVNYO010000098">
    <property type="protein sequence ID" value="CAK5265720.1"/>
    <property type="molecule type" value="Genomic_DNA"/>
</dbReference>
<organism evidence="2 3">
    <name type="scientific">Mycena citricolor</name>
    <dbReference type="NCBI Taxonomy" id="2018698"/>
    <lineage>
        <taxon>Eukaryota</taxon>
        <taxon>Fungi</taxon>
        <taxon>Dikarya</taxon>
        <taxon>Basidiomycota</taxon>
        <taxon>Agaricomycotina</taxon>
        <taxon>Agaricomycetes</taxon>
        <taxon>Agaricomycetidae</taxon>
        <taxon>Agaricales</taxon>
        <taxon>Marasmiineae</taxon>
        <taxon>Mycenaceae</taxon>
        <taxon>Mycena</taxon>
    </lineage>
</organism>
<sequence length="457" mass="49912">MGAVDADLYFTLPSHRRARKSLPPDPPHLHGIQLLSAKYAGLGHKSGIANRFACSLILTPSKLQFGRPPAPAFQPQPNWGGMDYYKAHAVNPETSMYDHAWGRVRSHAGSALELGVGKHEARHWHRRAYGGLGELDQMLPSDIGHAAAYEAYRTWTHNSSLYEPLSSEIERQREGLVGLAVAEASRLLQFSNRAWDAYARRDASDAAAATASILFYHSREREEGDYHRSRSRHRSGSFSGSYDPDEDSYGNDYRYPRHRSHSHHRSISRSHSPVMSQAGSVTGSMGGAPMLGGHLTAASMTGSAPISIPPQAGSAAYGAYGNSSPYSTTATMPMQIHGQNSSYGVPYASSQQPYGGQMQAGSYGGMSYTQPMSQPYGGAPVVIQTGSSSHHHRPRSYSTSGYQVAYPQTAAPQVQYMQPGYGGQLQPQAIIIGSGHRKHRHHKKSKRSKSIDYPRYS</sequence>
<evidence type="ECO:0000313" key="3">
    <source>
        <dbReference type="Proteomes" id="UP001295794"/>
    </source>
</evidence>
<feature type="compositionally biased region" description="Basic residues" evidence="1">
    <location>
        <begin position="256"/>
        <end position="268"/>
    </location>
</feature>
<keyword evidence="3" id="KW-1185">Reference proteome</keyword>
<dbReference type="Proteomes" id="UP001295794">
    <property type="component" value="Unassembled WGS sequence"/>
</dbReference>
<reference evidence="2" key="1">
    <citation type="submission" date="2023-11" db="EMBL/GenBank/DDBJ databases">
        <authorList>
            <person name="De Vega J J."/>
            <person name="De Vega J J."/>
        </authorList>
    </citation>
    <scope>NUCLEOTIDE SEQUENCE</scope>
</reference>
<feature type="region of interest" description="Disordered" evidence="1">
    <location>
        <begin position="222"/>
        <end position="287"/>
    </location>
</feature>
<comment type="caution">
    <text evidence="2">The sequence shown here is derived from an EMBL/GenBank/DDBJ whole genome shotgun (WGS) entry which is preliminary data.</text>
</comment>
<feature type="compositionally biased region" description="Basic residues" evidence="1">
    <location>
        <begin position="435"/>
        <end position="448"/>
    </location>
</feature>
<feature type="compositionally biased region" description="Polar residues" evidence="1">
    <location>
        <begin position="273"/>
        <end position="283"/>
    </location>
</feature>